<dbReference type="InterPro" id="IPR035437">
    <property type="entry name" value="SNase_OB-fold_sf"/>
</dbReference>
<proteinExistence type="predicted"/>
<dbReference type="RefSeq" id="WP_189488466.1">
    <property type="nucleotide sequence ID" value="NZ_BMZO01000003.1"/>
</dbReference>
<reference evidence="2" key="1">
    <citation type="journal article" date="2014" name="Int. J. Syst. Evol. Microbiol.">
        <title>Complete genome sequence of Corynebacterium casei LMG S-19264T (=DSM 44701T), isolated from a smear-ripened cheese.</title>
        <authorList>
            <consortium name="US DOE Joint Genome Institute (JGI-PGF)"/>
            <person name="Walter F."/>
            <person name="Albersmeier A."/>
            <person name="Kalinowski J."/>
            <person name="Ruckert C."/>
        </authorList>
    </citation>
    <scope>NUCLEOTIDE SEQUENCE</scope>
    <source>
        <strain evidence="2">KCTC 42097</strain>
    </source>
</reference>
<name>A0A8J3GHI2_9HYPH</name>
<keyword evidence="3" id="KW-1185">Reference proteome</keyword>
<comment type="caution">
    <text evidence="2">The sequence shown here is derived from an EMBL/GenBank/DDBJ whole genome shotgun (WGS) entry which is preliminary data.</text>
</comment>
<dbReference type="Proteomes" id="UP000641137">
    <property type="component" value="Unassembled WGS sequence"/>
</dbReference>
<feature type="compositionally biased region" description="Low complexity" evidence="1">
    <location>
        <begin position="69"/>
        <end position="78"/>
    </location>
</feature>
<evidence type="ECO:0000313" key="2">
    <source>
        <dbReference type="EMBL" id="GHC66477.1"/>
    </source>
</evidence>
<dbReference type="EMBL" id="BMZO01000003">
    <property type="protein sequence ID" value="GHC66477.1"/>
    <property type="molecule type" value="Genomic_DNA"/>
</dbReference>
<sequence>MELKPRIIAIAGLFILSGSILAAGERLSYLAKTATPAFVPEIIPDIPEEQEPQPVEPAPLSLTYPPQEPQRAQPAALPGEPSNEAPGNWKLTLLYQPVISSLTEIRADGHRILLDGIAPLDAAEQCGESGRRWPCGRFAVTAFRHFVRGRAIRCAVPQQPLPETITTQCFIGKHDLAAWLVTNGWADAVNEETYGAMAQAAIENQRGRHAPPPG</sequence>
<organism evidence="2 3">
    <name type="scientific">Limoniibacter endophyticus</name>
    <dbReference type="NCBI Taxonomy" id="1565040"/>
    <lineage>
        <taxon>Bacteria</taxon>
        <taxon>Pseudomonadati</taxon>
        <taxon>Pseudomonadota</taxon>
        <taxon>Alphaproteobacteria</taxon>
        <taxon>Hyphomicrobiales</taxon>
        <taxon>Bartonellaceae</taxon>
        <taxon>Limoniibacter</taxon>
    </lineage>
</organism>
<evidence type="ECO:0000313" key="3">
    <source>
        <dbReference type="Proteomes" id="UP000641137"/>
    </source>
</evidence>
<dbReference type="Gene3D" id="2.40.50.90">
    <property type="match status" value="1"/>
</dbReference>
<dbReference type="AlphaFoldDB" id="A0A8J3GHI2"/>
<reference evidence="2" key="2">
    <citation type="submission" date="2020-09" db="EMBL/GenBank/DDBJ databases">
        <authorList>
            <person name="Sun Q."/>
            <person name="Kim S."/>
        </authorList>
    </citation>
    <scope>NUCLEOTIDE SEQUENCE</scope>
    <source>
        <strain evidence="2">KCTC 42097</strain>
    </source>
</reference>
<feature type="region of interest" description="Disordered" evidence="1">
    <location>
        <begin position="48"/>
        <end position="84"/>
    </location>
</feature>
<accession>A0A8J3GHI2</accession>
<gene>
    <name evidence="2" type="ORF">GCM10010136_09600</name>
</gene>
<dbReference type="SUPFAM" id="SSF50199">
    <property type="entry name" value="Staphylococcal nuclease"/>
    <property type="match status" value="1"/>
</dbReference>
<protein>
    <submittedName>
        <fullName evidence="2">Membrane protein</fullName>
    </submittedName>
</protein>
<evidence type="ECO:0000256" key="1">
    <source>
        <dbReference type="SAM" id="MobiDB-lite"/>
    </source>
</evidence>